<gene>
    <name evidence="2" type="ORF">RH861_07590</name>
</gene>
<dbReference type="Pfam" id="PF12724">
    <property type="entry name" value="Flavodoxin_5"/>
    <property type="match status" value="1"/>
</dbReference>
<dbReference type="InterPro" id="IPR008254">
    <property type="entry name" value="Flavodoxin/NO_synth"/>
</dbReference>
<proteinExistence type="predicted"/>
<dbReference type="SUPFAM" id="SSF52218">
    <property type="entry name" value="Flavoproteins"/>
    <property type="match status" value="1"/>
</dbReference>
<organism evidence="2 3">
    <name type="scientific">Agromyces indicus</name>
    <dbReference type="NCBI Taxonomy" id="758919"/>
    <lineage>
        <taxon>Bacteria</taxon>
        <taxon>Bacillati</taxon>
        <taxon>Actinomycetota</taxon>
        <taxon>Actinomycetes</taxon>
        <taxon>Micrococcales</taxon>
        <taxon>Microbacteriaceae</taxon>
        <taxon>Agromyces</taxon>
    </lineage>
</organism>
<dbReference type="Proteomes" id="UP001260072">
    <property type="component" value="Unassembled WGS sequence"/>
</dbReference>
<feature type="domain" description="Flavodoxin-like" evidence="1">
    <location>
        <begin position="3"/>
        <end position="168"/>
    </location>
</feature>
<protein>
    <submittedName>
        <fullName evidence="2">Flavodoxin domain-containing protein</fullName>
    </submittedName>
</protein>
<dbReference type="Gene3D" id="3.40.50.360">
    <property type="match status" value="1"/>
</dbReference>
<dbReference type="InterPro" id="IPR029039">
    <property type="entry name" value="Flavoprotein-like_sf"/>
</dbReference>
<dbReference type="PROSITE" id="PS50902">
    <property type="entry name" value="FLAVODOXIN_LIKE"/>
    <property type="match status" value="1"/>
</dbReference>
<dbReference type="EMBL" id="JAVKGS010000002">
    <property type="protein sequence ID" value="MDR5691926.1"/>
    <property type="molecule type" value="Genomic_DNA"/>
</dbReference>
<dbReference type="InterPro" id="IPR026816">
    <property type="entry name" value="Flavodoxin_dom"/>
</dbReference>
<accession>A0ABU1FKE4</accession>
<reference evidence="3" key="1">
    <citation type="submission" date="2023-07" db="EMBL/GenBank/DDBJ databases">
        <title>Description of three actinobacteria isolated from air of manufacturing shop in a pharmaceutical factory.</title>
        <authorList>
            <person name="Zhang D.-F."/>
        </authorList>
    </citation>
    <scope>NUCLEOTIDE SEQUENCE [LARGE SCALE GENOMIC DNA]</scope>
    <source>
        <strain evidence="3">CCTCC AB 2011122</strain>
    </source>
</reference>
<evidence type="ECO:0000313" key="2">
    <source>
        <dbReference type="EMBL" id="MDR5691926.1"/>
    </source>
</evidence>
<evidence type="ECO:0000259" key="1">
    <source>
        <dbReference type="PROSITE" id="PS50902"/>
    </source>
</evidence>
<sequence>MRVLVAYSSKYGATEGIAERIGARLRTAGHHVDVLRCRDVDRPDEYDAYVVGSAAYMGKWRKAARNFVERNTGVLASKPTWLFSSGPLGTERIDRDGNDVLVAAEPKQFEEYESRIHPRGRMVFFGALDVDRLRGPDRIVSWMPANDALPEGDFRDWHAIDSWADHVAADLRSSAGTPH</sequence>
<dbReference type="PANTHER" id="PTHR38030">
    <property type="entry name" value="PROTOPORPHYRINOGEN IX DEHYDROGENASE [MENAQUINONE]"/>
    <property type="match status" value="1"/>
</dbReference>
<dbReference type="PANTHER" id="PTHR38030:SF2">
    <property type="entry name" value="PROTOPORPHYRINOGEN IX DEHYDROGENASE [QUINONE]"/>
    <property type="match status" value="1"/>
</dbReference>
<evidence type="ECO:0000313" key="3">
    <source>
        <dbReference type="Proteomes" id="UP001260072"/>
    </source>
</evidence>
<dbReference type="RefSeq" id="WP_310520507.1">
    <property type="nucleotide sequence ID" value="NZ_BAABBS010000002.1"/>
</dbReference>
<comment type="caution">
    <text evidence="2">The sequence shown here is derived from an EMBL/GenBank/DDBJ whole genome shotgun (WGS) entry which is preliminary data.</text>
</comment>
<keyword evidence="3" id="KW-1185">Reference proteome</keyword>
<name>A0ABU1FKE4_9MICO</name>
<dbReference type="InterPro" id="IPR052200">
    <property type="entry name" value="Protoporphyrinogen_IX_DH"/>
</dbReference>